<proteinExistence type="predicted"/>
<dbReference type="Proteomes" id="UP000663918">
    <property type="component" value="Chromosome"/>
</dbReference>
<gene>
    <name evidence="1" type="ORF">IFJ75_05205</name>
</gene>
<organism evidence="1 2">
    <name type="scientific">Brevundimonas goettingensis</name>
    <dbReference type="NCBI Taxonomy" id="2774190"/>
    <lineage>
        <taxon>Bacteria</taxon>
        <taxon>Pseudomonadati</taxon>
        <taxon>Pseudomonadota</taxon>
        <taxon>Alphaproteobacteria</taxon>
        <taxon>Caulobacterales</taxon>
        <taxon>Caulobacteraceae</taxon>
        <taxon>Brevundimonas</taxon>
    </lineage>
</organism>
<dbReference type="RefSeq" id="WP_207931574.1">
    <property type="nucleotide sequence ID" value="NZ_CP062222.1"/>
</dbReference>
<name>A0A975C1T3_9CAUL</name>
<protein>
    <submittedName>
        <fullName evidence="1">Uncharacterized protein</fullName>
    </submittedName>
</protein>
<accession>A0A975C1T3</accession>
<keyword evidence="2" id="KW-1185">Reference proteome</keyword>
<sequence length="133" mass="14195">MARKSVIAAARPKTGSTLWRVPAVIAVLALLLIVMGRCAGRTVDLQERKQGAAVTVDATGIQTWAQFFACYPLPDAYVKVAVMRQYASGDEAGRPPSRVRIPLEADGKAISASEAGWLTALRTETVVCPVTPK</sequence>
<dbReference type="AlphaFoldDB" id="A0A975C1T3"/>
<evidence type="ECO:0000313" key="2">
    <source>
        <dbReference type="Proteomes" id="UP000663918"/>
    </source>
</evidence>
<reference evidence="1" key="1">
    <citation type="submission" date="2020-09" db="EMBL/GenBank/DDBJ databases">
        <title>Brevundimonas sp. LVF2 isolated from a puddle in Goettingen, Germany.</title>
        <authorList>
            <person name="Friedrich I."/>
            <person name="Klassen A."/>
            <person name="Hannes N."/>
            <person name="Schneider D."/>
            <person name="Hertel R."/>
            <person name="Daniel R."/>
        </authorList>
    </citation>
    <scope>NUCLEOTIDE SEQUENCE</scope>
    <source>
        <strain evidence="1">LVF2</strain>
    </source>
</reference>
<evidence type="ECO:0000313" key="1">
    <source>
        <dbReference type="EMBL" id="QTC92293.1"/>
    </source>
</evidence>
<dbReference type="EMBL" id="CP062222">
    <property type="protein sequence ID" value="QTC92293.1"/>
    <property type="molecule type" value="Genomic_DNA"/>
</dbReference>
<dbReference type="KEGG" id="bgoe:IFJ75_05205"/>